<keyword evidence="2" id="KW-1185">Reference proteome</keyword>
<dbReference type="RefSeq" id="WP_116545482.1">
    <property type="nucleotide sequence ID" value="NZ_QEKI01000033.1"/>
</dbReference>
<proteinExistence type="predicted"/>
<dbReference type="EMBL" id="QEKI01000033">
    <property type="protein sequence ID" value="PVY35624.1"/>
    <property type="molecule type" value="Genomic_DNA"/>
</dbReference>
<accession>A0A2U1AGX2</accession>
<dbReference type="Proteomes" id="UP000245466">
    <property type="component" value="Unassembled WGS sequence"/>
</dbReference>
<sequence length="135" mass="15881">MKYRLLTILLPLFLFSCNESKEFKKTKEESNKYISVEIDTLLENPSRFDGKYIEVSGILLYEFENVGLYKTRADANRKDSKNALWTDFEERLLPEEELEKLKNKKVIVRGQVNSESKGHLMQFAGTLEKVDYLKY</sequence>
<evidence type="ECO:0000313" key="1">
    <source>
        <dbReference type="EMBL" id="PVY35624.1"/>
    </source>
</evidence>
<dbReference type="PROSITE" id="PS51257">
    <property type="entry name" value="PROKAR_LIPOPROTEIN"/>
    <property type="match status" value="1"/>
</dbReference>
<protein>
    <submittedName>
        <fullName evidence="1">Uncharacterized protein</fullName>
    </submittedName>
</protein>
<dbReference type="AlphaFoldDB" id="A0A2U1AGX2"/>
<dbReference type="OrthoDB" id="980068at2"/>
<reference evidence="1 2" key="1">
    <citation type="submission" date="2018-04" db="EMBL/GenBank/DDBJ databases">
        <title>Genomic Encyclopedia of Type Strains, Phase IV (KMG-IV): sequencing the most valuable type-strain genomes for metagenomic binning, comparative biology and taxonomic classification.</title>
        <authorList>
            <person name="Goeker M."/>
        </authorList>
    </citation>
    <scope>NUCLEOTIDE SEQUENCE [LARGE SCALE GENOMIC DNA]</scope>
    <source>
        <strain evidence="1 2">DSM 100231</strain>
    </source>
</reference>
<gene>
    <name evidence="1" type="ORF">C8E01_1331</name>
</gene>
<comment type="caution">
    <text evidence="1">The sequence shown here is derived from an EMBL/GenBank/DDBJ whole genome shotgun (WGS) entry which is preliminary data.</text>
</comment>
<name>A0A2U1AGX2_9BACT</name>
<organism evidence="1 2">
    <name type="scientific">Pontibacter virosus</name>
    <dbReference type="NCBI Taxonomy" id="1765052"/>
    <lineage>
        <taxon>Bacteria</taxon>
        <taxon>Pseudomonadati</taxon>
        <taxon>Bacteroidota</taxon>
        <taxon>Cytophagia</taxon>
        <taxon>Cytophagales</taxon>
        <taxon>Hymenobacteraceae</taxon>
        <taxon>Pontibacter</taxon>
    </lineage>
</organism>
<evidence type="ECO:0000313" key="2">
    <source>
        <dbReference type="Proteomes" id="UP000245466"/>
    </source>
</evidence>